<gene>
    <name evidence="1" type="ORF">OIU79_022566</name>
</gene>
<reference evidence="1" key="1">
    <citation type="submission" date="2022-11" db="EMBL/GenBank/DDBJ databases">
        <authorList>
            <person name="Hyden B.L."/>
            <person name="Feng K."/>
            <person name="Yates T."/>
            <person name="Jawdy S."/>
            <person name="Smart L.B."/>
            <person name="Muchero W."/>
        </authorList>
    </citation>
    <scope>NUCLEOTIDE SEQUENCE</scope>
    <source>
        <tissue evidence="1">Shoot tip</tissue>
    </source>
</reference>
<reference evidence="1" key="2">
    <citation type="journal article" date="2023" name="Int. J. Mol. Sci.">
        <title>De Novo Assembly and Annotation of 11 Diverse Shrub Willow (Salix) Genomes Reveals Novel Gene Organization in Sex-Linked Regions.</title>
        <authorList>
            <person name="Hyden B."/>
            <person name="Feng K."/>
            <person name="Yates T.B."/>
            <person name="Jawdy S."/>
            <person name="Cereghino C."/>
            <person name="Smart L.B."/>
            <person name="Muchero W."/>
        </authorList>
    </citation>
    <scope>NUCLEOTIDE SEQUENCE</scope>
    <source>
        <tissue evidence="1">Shoot tip</tissue>
    </source>
</reference>
<protein>
    <submittedName>
        <fullName evidence="1">Uncharacterized protein</fullName>
    </submittedName>
</protein>
<organism evidence="1 2">
    <name type="scientific">Salix purpurea</name>
    <name type="common">Purple osier willow</name>
    <dbReference type="NCBI Taxonomy" id="77065"/>
    <lineage>
        <taxon>Eukaryota</taxon>
        <taxon>Viridiplantae</taxon>
        <taxon>Streptophyta</taxon>
        <taxon>Embryophyta</taxon>
        <taxon>Tracheophyta</taxon>
        <taxon>Spermatophyta</taxon>
        <taxon>Magnoliopsida</taxon>
        <taxon>eudicotyledons</taxon>
        <taxon>Gunneridae</taxon>
        <taxon>Pentapetalae</taxon>
        <taxon>rosids</taxon>
        <taxon>fabids</taxon>
        <taxon>Malpighiales</taxon>
        <taxon>Salicaceae</taxon>
        <taxon>Saliceae</taxon>
        <taxon>Salix</taxon>
    </lineage>
</organism>
<accession>A0A9Q0WIT9</accession>
<dbReference type="OrthoDB" id="848356at2759"/>
<evidence type="ECO:0000313" key="2">
    <source>
        <dbReference type="Proteomes" id="UP001151532"/>
    </source>
</evidence>
<evidence type="ECO:0000313" key="1">
    <source>
        <dbReference type="EMBL" id="KAJ6766628.1"/>
    </source>
</evidence>
<keyword evidence="2" id="KW-1185">Reference proteome</keyword>
<name>A0A9Q0WIT9_SALPP</name>
<sequence length="248" mass="27051">MHSLVKALLDEEWKIRKLELGESSGHARETVEKQTDLVDSVCWELLKMVPPGGGTCGSTSASTDKDACPPRELSVAAMKPDGSVTTKSFKPCQLLPEQWTPLAFDKLLELYNASVAQHAQEKVTLLKLHAKAMAAAAAQHAQEKIKLLKLHAQGMAVAAVQHKQELKLHAQGMAAAAIQHKQELKLHKQGMAAATAQHKQEMAAAAARHAQEMAAVKRKYNLEYLGNLDQMCDDMDCDQPGFSGDTHM</sequence>
<proteinExistence type="predicted"/>
<dbReference type="AlphaFoldDB" id="A0A9Q0WIT9"/>
<dbReference type="Proteomes" id="UP001151532">
    <property type="component" value="Chromosome 4"/>
</dbReference>
<comment type="caution">
    <text evidence="1">The sequence shown here is derived from an EMBL/GenBank/DDBJ whole genome shotgun (WGS) entry which is preliminary data.</text>
</comment>
<dbReference type="EMBL" id="JAPFFK010000004">
    <property type="protein sequence ID" value="KAJ6766628.1"/>
    <property type="molecule type" value="Genomic_DNA"/>
</dbReference>